<dbReference type="Gene3D" id="3.90.190.10">
    <property type="entry name" value="Protein tyrosine phosphatase superfamily"/>
    <property type="match status" value="1"/>
</dbReference>
<evidence type="ECO:0000313" key="18">
    <source>
        <dbReference type="Proteomes" id="UP000001554"/>
    </source>
</evidence>
<feature type="domain" description="Fibronectin type-III" evidence="17">
    <location>
        <begin position="875"/>
        <end position="965"/>
    </location>
</feature>
<evidence type="ECO:0000256" key="5">
    <source>
        <dbReference type="ARBA" id="ARBA00022737"/>
    </source>
</evidence>
<dbReference type="InterPro" id="IPR050713">
    <property type="entry name" value="RTP_Phos/Ushers"/>
</dbReference>
<keyword evidence="4" id="KW-0732">Signal</keyword>
<dbReference type="Proteomes" id="UP000001554">
    <property type="component" value="Chromosome 19"/>
</dbReference>
<evidence type="ECO:0000259" key="15">
    <source>
        <dbReference type="PROSITE" id="PS50055"/>
    </source>
</evidence>
<evidence type="ECO:0000256" key="2">
    <source>
        <dbReference type="ARBA" id="ARBA00013064"/>
    </source>
</evidence>
<feature type="domain" description="Fibronectin type-III" evidence="17">
    <location>
        <begin position="44"/>
        <end position="139"/>
    </location>
</feature>
<dbReference type="PROSITE" id="PS00383">
    <property type="entry name" value="TYR_PHOSPHATASE_1"/>
    <property type="match status" value="1"/>
</dbReference>
<feature type="transmembrane region" description="Helical" evidence="14">
    <location>
        <begin position="1228"/>
        <end position="1254"/>
    </location>
</feature>
<keyword evidence="9 14" id="KW-0472">Membrane</keyword>
<keyword evidence="18" id="KW-1185">Reference proteome</keyword>
<evidence type="ECO:0000313" key="19">
    <source>
        <dbReference type="RefSeq" id="XP_035663452.1"/>
    </source>
</evidence>
<dbReference type="Gene3D" id="2.60.40.10">
    <property type="entry name" value="Immunoglobulins"/>
    <property type="match status" value="10"/>
</dbReference>
<dbReference type="GO" id="GO:0004725">
    <property type="term" value="F:protein tyrosine phosphatase activity"/>
    <property type="evidence" value="ECO:0007669"/>
    <property type="project" value="UniProtKB-EC"/>
</dbReference>
<evidence type="ECO:0000256" key="11">
    <source>
        <dbReference type="ARBA" id="ARBA00025789"/>
    </source>
</evidence>
<evidence type="ECO:0000256" key="7">
    <source>
        <dbReference type="ARBA" id="ARBA00022912"/>
    </source>
</evidence>
<dbReference type="Pfam" id="PF00102">
    <property type="entry name" value="Y_phosphatase"/>
    <property type="match status" value="1"/>
</dbReference>
<comment type="similarity">
    <text evidence="11">Belongs to the protein-tyrosine phosphatase family. Receptor class 3 subfamily.</text>
</comment>
<evidence type="ECO:0000259" key="16">
    <source>
        <dbReference type="PROSITE" id="PS50056"/>
    </source>
</evidence>
<feature type="domain" description="Fibronectin type-III" evidence="17">
    <location>
        <begin position="229"/>
        <end position="318"/>
    </location>
</feature>
<dbReference type="KEGG" id="bfo:118407140"/>
<evidence type="ECO:0000256" key="12">
    <source>
        <dbReference type="ARBA" id="ARBA00051722"/>
    </source>
</evidence>
<proteinExistence type="inferred from homology"/>
<evidence type="ECO:0000256" key="1">
    <source>
        <dbReference type="ARBA" id="ARBA00004479"/>
    </source>
</evidence>
<evidence type="ECO:0000256" key="8">
    <source>
        <dbReference type="ARBA" id="ARBA00022989"/>
    </source>
</evidence>
<dbReference type="InterPro" id="IPR013783">
    <property type="entry name" value="Ig-like_fold"/>
</dbReference>
<dbReference type="InterPro" id="IPR000242">
    <property type="entry name" value="PTP_cat"/>
</dbReference>
<feature type="region of interest" description="Disordered" evidence="13">
    <location>
        <begin position="1134"/>
        <end position="1170"/>
    </location>
</feature>
<feature type="domain" description="Tyrosine-protein phosphatase" evidence="15">
    <location>
        <begin position="1312"/>
        <end position="1567"/>
    </location>
</feature>
<evidence type="ECO:0000256" key="4">
    <source>
        <dbReference type="ARBA" id="ARBA00022729"/>
    </source>
</evidence>
<feature type="domain" description="Fibronectin type-III" evidence="17">
    <location>
        <begin position="319"/>
        <end position="424"/>
    </location>
</feature>
<sequence>MLYITALQMLDPGQSYSLSVVTVSAGVEIGPSQLSQNVVTIPEVPTNLTALPSQTTTSSIDVSWDVEGVAEQFLITATCYHANCVNETTTFSWNDCQGDTGATIDGLTPGAFYSLTVAARSGGKDSAASIAVMEQTEPVPPTNVTFDLVNVTSLMVMWTAAEGVHDGYNLSCSSCEGRQGLPLFVPESESRYQYDGLIRGQMYNFSIITVSEPKYSQPTEITQIIDPAPVENITILTVSSRNVSLGWQAPEGVYSHFIITVTSDSGEDMMVKSDNLNATLVDLTPGTSYTFTVYTVSGNKESEGMPYGPEMTLEEPPGPVSNLTLVDTSSTTLQVSWQPPEEPNGVITSYTIRVRNSADIQWNGTVTLVPAVPTTVMMTTTAAQPMDTSTALPPYTVQTVAVTTSQAVTATNTATTIPGTTNVAYTTVAVSTDSQTATNPTAMDASSTVAPQTTPGPTNMPSTSPMVTDMPEMTGGSTALPSTLATTQVASLATTTATMGVPFNPSPTPTNAPTACFDELIVVICGDGSGTYPPDAAMLECDVSGLVPHREYFVEVFASTAPGAGDKENRSRSTLQDRPCDPPTDVDVYNTSSSSSDPNIKTVNITWTPPTQPNGNVLYTVYMTDSSNMTTTINTTTATAQLVVDNLDSFSTYTITVAAFTAVGYGPESDEVMFMTEEGVPSTSITDLQANVSATTASLQWTPPSEPNGIILLYEVHINDTTDHNYTVVNTTGPDPSIVLEGLEEYWGYMVWIYTYTRMGIGQVYSDPYTILTEEAVPGSPPISGTIPTSTSIAVEWGPPSKYEQNGIILGYYLSYNTASADPTILSFNSSVRSYSVPGLTPYTNYTLCLWAWNSAGNGSRSCLTEETRQDLPSAPLNLAVREIDPRSITLKWDSPTEANGIILGYTIMYTMEGESDAQEVNTSNTTGQILELRAYTEYSIQVAARTVIGQGDKSEVLEVTTTIAKPDKPLEVQGIAFNQSSIKVDWEEPDRYAGPTSYIVQVYNAETDTLHITLQAGDMTSWTVSGLNAYTSYYFVVVAMTEAGNTSSDQSAVVTTLPGVPVAVSGVKPEEGSSSASESTTLTITFTSNMFSEENGPVESYTVFVAEDTDVLDAPSSGHENDTTVRTWYDVQNRDPIPPYQVTDKQPYPFTGNSRSKRQTAQSEEFTIGTEDCEPRNKRFCNGPLKPGTTYRAKLRAFTQNGWYADSDYSGPLKTAGPTVSDAQQQMYITIGASAAAGVVGLCLIILIAVVCLKQRRNRRQEMAVVPPQALLDIHLPASEQQMVETSSRPIYKSDFVEHMEKMSSENQYWLEDEYSSLRHVGRDQRITAAHLSVNSSKNRYTNILPYDHSRVELHPLEEDENSDYINANYIPGYRFEREFIATQGPVPFTVPDFWRMVWEQNSRVIVMLTQCWERGKAKCERYWPEDEEPVFYGDIVVKMLSENKEDDWTCREFELANNSHSRCVRQYQFTSWPDHGVPEDTKASLEFVRMVRRNIGEGAGPAVIHCSAGVGRTGTFITLDRLMQHMEDHDHVDIFGIVHQMRLYRVFMVQTQEQYIFIHQCIMDLLQESTPAKRRSTIKRVQFAEDGDEEIDLDDIHFSESTEYLVSPDANSAL</sequence>
<feature type="domain" description="Fibronectin type-III" evidence="17">
    <location>
        <begin position="969"/>
        <end position="1060"/>
    </location>
</feature>
<dbReference type="PROSITE" id="PS50853">
    <property type="entry name" value="FN3"/>
    <property type="match status" value="9"/>
</dbReference>
<evidence type="ECO:0000256" key="6">
    <source>
        <dbReference type="ARBA" id="ARBA00022801"/>
    </source>
</evidence>
<dbReference type="InterPro" id="IPR029021">
    <property type="entry name" value="Prot-tyrosine_phosphatase-like"/>
</dbReference>
<dbReference type="InterPro" id="IPR016130">
    <property type="entry name" value="Tyr_Pase_AS"/>
</dbReference>
<protein>
    <recommendedName>
        <fullName evidence="2">protein-tyrosine-phosphatase</fullName>
        <ecNumber evidence="2">3.1.3.48</ecNumber>
    </recommendedName>
</protein>
<dbReference type="Pfam" id="PF00041">
    <property type="entry name" value="fn3"/>
    <property type="match status" value="9"/>
</dbReference>
<dbReference type="SMART" id="SM00404">
    <property type="entry name" value="PTPc_motif"/>
    <property type="match status" value="1"/>
</dbReference>
<dbReference type="InterPro" id="IPR036116">
    <property type="entry name" value="FN3_sf"/>
</dbReference>
<dbReference type="GO" id="GO:0032502">
    <property type="term" value="P:developmental process"/>
    <property type="evidence" value="ECO:0007669"/>
    <property type="project" value="UniProtKB-ARBA"/>
</dbReference>
<dbReference type="FunFam" id="2.60.40.10:FF:000028">
    <property type="entry name" value="Neuronal cell adhesion molecule"/>
    <property type="match status" value="1"/>
</dbReference>
<name>A0A9J7HU44_BRAFL</name>
<dbReference type="InterPro" id="IPR003961">
    <property type="entry name" value="FN3_dom"/>
</dbReference>
<dbReference type="InterPro" id="IPR003595">
    <property type="entry name" value="Tyr_Pase_cat"/>
</dbReference>
<keyword evidence="8 14" id="KW-1133">Transmembrane helix</keyword>
<feature type="domain" description="Fibronectin type-III" evidence="17">
    <location>
        <begin position="681"/>
        <end position="776"/>
    </location>
</feature>
<dbReference type="OrthoDB" id="10041288at2759"/>
<organism evidence="18 19">
    <name type="scientific">Branchiostoma floridae</name>
    <name type="common">Florida lancelet</name>
    <name type="synonym">Amphioxus</name>
    <dbReference type="NCBI Taxonomy" id="7739"/>
    <lineage>
        <taxon>Eukaryota</taxon>
        <taxon>Metazoa</taxon>
        <taxon>Chordata</taxon>
        <taxon>Cephalochordata</taxon>
        <taxon>Leptocardii</taxon>
        <taxon>Amphioxiformes</taxon>
        <taxon>Branchiostomatidae</taxon>
        <taxon>Branchiostoma</taxon>
    </lineage>
</organism>
<evidence type="ECO:0000259" key="17">
    <source>
        <dbReference type="PROSITE" id="PS50853"/>
    </source>
</evidence>
<dbReference type="GeneID" id="118407140"/>
<evidence type="ECO:0000256" key="3">
    <source>
        <dbReference type="ARBA" id="ARBA00022692"/>
    </source>
</evidence>
<evidence type="ECO:0000256" key="13">
    <source>
        <dbReference type="SAM" id="MobiDB-lite"/>
    </source>
</evidence>
<feature type="region of interest" description="Disordered" evidence="13">
    <location>
        <begin position="436"/>
        <end position="460"/>
    </location>
</feature>
<feature type="compositionally biased region" description="Polar residues" evidence="13">
    <location>
        <begin position="1152"/>
        <end position="1166"/>
    </location>
</feature>
<reference evidence="18" key="1">
    <citation type="journal article" date="2020" name="Nat. Ecol. Evol.">
        <title>Deeply conserved synteny resolves early events in vertebrate evolution.</title>
        <authorList>
            <person name="Simakov O."/>
            <person name="Marletaz F."/>
            <person name="Yue J.X."/>
            <person name="O'Connell B."/>
            <person name="Jenkins J."/>
            <person name="Brandt A."/>
            <person name="Calef R."/>
            <person name="Tung C.H."/>
            <person name="Huang T.K."/>
            <person name="Schmutz J."/>
            <person name="Satoh N."/>
            <person name="Yu J.K."/>
            <person name="Putnam N.H."/>
            <person name="Green R.E."/>
            <person name="Rokhsar D.S."/>
        </authorList>
    </citation>
    <scope>NUCLEOTIDE SEQUENCE [LARGE SCALE GENOMIC DNA]</scope>
    <source>
        <strain evidence="18">S238N-H82</strain>
    </source>
</reference>
<dbReference type="EC" id="3.1.3.48" evidence="2"/>
<dbReference type="PANTHER" id="PTHR46957">
    <property type="entry name" value="CYTOKINE RECEPTOR"/>
    <property type="match status" value="1"/>
</dbReference>
<accession>A0A9J7HU44</accession>
<keyword evidence="10" id="KW-0325">Glycoprotein</keyword>
<dbReference type="SUPFAM" id="SSF52799">
    <property type="entry name" value="(Phosphotyrosine protein) phosphatases II"/>
    <property type="match status" value="1"/>
</dbReference>
<evidence type="ECO:0000256" key="14">
    <source>
        <dbReference type="SAM" id="Phobius"/>
    </source>
</evidence>
<dbReference type="PROSITE" id="PS50055">
    <property type="entry name" value="TYR_PHOSPHATASE_PTP"/>
    <property type="match status" value="1"/>
</dbReference>
<feature type="compositionally biased region" description="Polar residues" evidence="13">
    <location>
        <begin position="589"/>
        <end position="601"/>
    </location>
</feature>
<dbReference type="PANTHER" id="PTHR46957:SF3">
    <property type="entry name" value="CYTOKINE RECEPTOR"/>
    <property type="match status" value="1"/>
</dbReference>
<dbReference type="GO" id="GO:0016020">
    <property type="term" value="C:membrane"/>
    <property type="evidence" value="ECO:0007669"/>
    <property type="project" value="UniProtKB-SubCell"/>
</dbReference>
<evidence type="ECO:0000256" key="9">
    <source>
        <dbReference type="ARBA" id="ARBA00023136"/>
    </source>
</evidence>
<keyword evidence="5" id="KW-0677">Repeat</keyword>
<dbReference type="InterPro" id="IPR000387">
    <property type="entry name" value="Tyr_Pase_dom"/>
</dbReference>
<comment type="subcellular location">
    <subcellularLocation>
        <location evidence="1">Membrane</location>
        <topology evidence="1">Single-pass type I membrane protein</topology>
    </subcellularLocation>
</comment>
<dbReference type="CDD" id="cd00063">
    <property type="entry name" value="FN3"/>
    <property type="match status" value="9"/>
</dbReference>
<gene>
    <name evidence="19" type="primary">LOC118407140</name>
</gene>
<reference evidence="19" key="2">
    <citation type="submission" date="2025-08" db="UniProtKB">
        <authorList>
            <consortium name="RefSeq"/>
        </authorList>
    </citation>
    <scope>IDENTIFICATION</scope>
    <source>
        <strain evidence="19">S238N-H82</strain>
        <tissue evidence="19">Testes</tissue>
    </source>
</reference>
<dbReference type="PRINTS" id="PR00700">
    <property type="entry name" value="PRTYPHPHTASE"/>
</dbReference>
<keyword evidence="3 14" id="KW-0812">Transmembrane</keyword>
<dbReference type="SMART" id="SM00060">
    <property type="entry name" value="FN3"/>
    <property type="match status" value="10"/>
</dbReference>
<feature type="domain" description="Fibronectin type-III" evidence="17">
    <location>
        <begin position="140"/>
        <end position="228"/>
    </location>
</feature>
<dbReference type="InterPro" id="IPR041201">
    <property type="entry name" value="PTPRJ_TM"/>
</dbReference>
<dbReference type="FunFam" id="3.90.190.10:FF:000009">
    <property type="entry name" value="Receptor-type tyrosine-protein phosphatase beta"/>
    <property type="match status" value="1"/>
</dbReference>
<dbReference type="RefSeq" id="XP_035663452.1">
    <property type="nucleotide sequence ID" value="XM_035807559.1"/>
</dbReference>
<keyword evidence="7" id="KW-0904">Protein phosphatase</keyword>
<evidence type="ECO:0000256" key="10">
    <source>
        <dbReference type="ARBA" id="ARBA00023180"/>
    </source>
</evidence>
<feature type="domain" description="Tyrosine specific protein phosphatases" evidence="16">
    <location>
        <begin position="1487"/>
        <end position="1558"/>
    </location>
</feature>
<dbReference type="OMA" id="INATIKW"/>
<feature type="domain" description="Fibronectin type-III" evidence="17">
    <location>
        <begin position="778"/>
        <end position="874"/>
    </location>
</feature>
<dbReference type="SUPFAM" id="SSF49265">
    <property type="entry name" value="Fibronectin type III"/>
    <property type="match status" value="6"/>
</dbReference>
<feature type="region of interest" description="Disordered" evidence="13">
    <location>
        <begin position="563"/>
        <end position="601"/>
    </location>
</feature>
<dbReference type="CDD" id="cd14548">
    <property type="entry name" value="R3-PTPc"/>
    <property type="match status" value="1"/>
</dbReference>
<dbReference type="Pfam" id="PF18861">
    <property type="entry name" value="PTP_tm"/>
    <property type="match status" value="1"/>
</dbReference>
<comment type="catalytic activity">
    <reaction evidence="12">
        <text>O-phospho-L-tyrosyl-[protein] + H2O = L-tyrosyl-[protein] + phosphate</text>
        <dbReference type="Rhea" id="RHEA:10684"/>
        <dbReference type="Rhea" id="RHEA-COMP:10136"/>
        <dbReference type="Rhea" id="RHEA-COMP:20101"/>
        <dbReference type="ChEBI" id="CHEBI:15377"/>
        <dbReference type="ChEBI" id="CHEBI:43474"/>
        <dbReference type="ChEBI" id="CHEBI:46858"/>
        <dbReference type="ChEBI" id="CHEBI:61978"/>
        <dbReference type="EC" id="3.1.3.48"/>
    </reaction>
</comment>
<dbReference type="PROSITE" id="PS50056">
    <property type="entry name" value="TYR_PHOSPHATASE_2"/>
    <property type="match status" value="1"/>
</dbReference>
<keyword evidence="6" id="KW-0378">Hydrolase</keyword>
<feature type="domain" description="Fibronectin type-III" evidence="17">
    <location>
        <begin position="582"/>
        <end position="679"/>
    </location>
</feature>
<dbReference type="SMART" id="SM00194">
    <property type="entry name" value="PTPc"/>
    <property type="match status" value="1"/>
</dbReference>